<gene>
    <name evidence="2" type="ORF">FM115_09705</name>
</gene>
<evidence type="ECO:0000256" key="1">
    <source>
        <dbReference type="SAM" id="Phobius"/>
    </source>
</evidence>
<dbReference type="InterPro" id="IPR036514">
    <property type="entry name" value="SGNH_hydro_sf"/>
</dbReference>
<dbReference type="Proteomes" id="UP000195611">
    <property type="component" value="Unassembled WGS sequence"/>
</dbReference>
<keyword evidence="2" id="KW-0378">Hydrolase</keyword>
<dbReference type="GO" id="GO:0004622">
    <property type="term" value="F:phosphatidylcholine lysophospholipase activity"/>
    <property type="evidence" value="ECO:0007669"/>
    <property type="project" value="TreeGrafter"/>
</dbReference>
<dbReference type="InterPro" id="IPR051532">
    <property type="entry name" value="Ester_Hydrolysis_Enzymes"/>
</dbReference>
<evidence type="ECO:0000313" key="2">
    <source>
        <dbReference type="EMBL" id="SJN42869.1"/>
    </source>
</evidence>
<dbReference type="InterPro" id="IPR001087">
    <property type="entry name" value="GDSL"/>
</dbReference>
<keyword evidence="1" id="KW-0812">Transmembrane</keyword>
<dbReference type="Pfam" id="PF00657">
    <property type="entry name" value="Lipase_GDSL"/>
    <property type="match status" value="1"/>
</dbReference>
<sequence>MKYFKVFVSSFLIIMLSALIGYLLLNTFISNNSTQGNKLNENMNKKESTRVALDIVAIGDSLTEGVGDSTKRGGYVPLVAEQLRSNPMVSSVETQNYGHAGDTTKQLLALLEEKETVQSALSQADIITLTIGGNDIVNNLDKVGLNGSLKDFESTIQSYEKNVNIIFSTLKELNSEAIIYIYGLYNPYHYYFNEFSQLQKVFDTWNSRTKQLAEDTENVNFVEIDSRFNPAEFSSEPENSSETVEDVSDFEDENHPYLYKEDLFHPNDRGYQIMADTLYDLMETDLKNQTIK</sequence>
<dbReference type="PANTHER" id="PTHR30383:SF27">
    <property type="entry name" value="SPORE GERMINATION LIPASE LIPC"/>
    <property type="match status" value="1"/>
</dbReference>
<name>A0A1R4KEZ7_9LACT</name>
<dbReference type="SUPFAM" id="SSF52266">
    <property type="entry name" value="SGNH hydrolase"/>
    <property type="match status" value="1"/>
</dbReference>
<feature type="transmembrane region" description="Helical" evidence="1">
    <location>
        <begin position="6"/>
        <end position="25"/>
    </location>
</feature>
<keyword evidence="1" id="KW-1133">Transmembrane helix</keyword>
<evidence type="ECO:0000313" key="3">
    <source>
        <dbReference type="Proteomes" id="UP000195611"/>
    </source>
</evidence>
<dbReference type="AlphaFoldDB" id="A0A1R4KEZ7"/>
<protein>
    <submittedName>
        <fullName evidence="2">Lipase/Acylhydrolase with GDSL-like motif</fullName>
    </submittedName>
</protein>
<keyword evidence="1" id="KW-0472">Membrane</keyword>
<dbReference type="EMBL" id="FUKW01000135">
    <property type="protein sequence ID" value="SJN42869.1"/>
    <property type="molecule type" value="Genomic_DNA"/>
</dbReference>
<proteinExistence type="predicted"/>
<organism evidence="2 3">
    <name type="scientific">Marinilactibacillus psychrotolerans 42ea</name>
    <dbReference type="NCBI Taxonomy" id="1255609"/>
    <lineage>
        <taxon>Bacteria</taxon>
        <taxon>Bacillati</taxon>
        <taxon>Bacillota</taxon>
        <taxon>Bacilli</taxon>
        <taxon>Lactobacillales</taxon>
        <taxon>Carnobacteriaceae</taxon>
        <taxon>Marinilactibacillus</taxon>
    </lineage>
</organism>
<dbReference type="Gene3D" id="3.40.50.1110">
    <property type="entry name" value="SGNH hydrolase"/>
    <property type="match status" value="1"/>
</dbReference>
<dbReference type="PANTHER" id="PTHR30383">
    <property type="entry name" value="THIOESTERASE 1/PROTEASE 1/LYSOPHOSPHOLIPASE L1"/>
    <property type="match status" value="1"/>
</dbReference>
<dbReference type="RefSeq" id="WP_087059715.1">
    <property type="nucleotide sequence ID" value="NZ_FUKW01000135.1"/>
</dbReference>
<reference evidence="2 3" key="1">
    <citation type="submission" date="2017-02" db="EMBL/GenBank/DDBJ databases">
        <authorList>
            <person name="Peterson S.W."/>
        </authorList>
    </citation>
    <scope>NUCLEOTIDE SEQUENCE [LARGE SCALE GENOMIC DNA]</scope>
    <source>
        <strain evidence="2 3">42ea</strain>
    </source>
</reference>
<accession>A0A1R4KEZ7</accession>